<evidence type="ECO:0000313" key="3">
    <source>
        <dbReference type="Proteomes" id="UP000002408"/>
    </source>
</evidence>
<dbReference type="AlphaFoldDB" id="A7I980"/>
<dbReference type="InterPro" id="IPR002716">
    <property type="entry name" value="PIN_dom"/>
</dbReference>
<feature type="domain" description="PIN" evidence="1">
    <location>
        <begin position="9"/>
        <end position="154"/>
    </location>
</feature>
<dbReference type="RefSeq" id="WP_012107339.1">
    <property type="nucleotide sequence ID" value="NC_009712.1"/>
</dbReference>
<dbReference type="PANTHER" id="PTHR39677:SF4">
    <property type="entry name" value="RIBONUCLEASE VAPC6"/>
    <property type="match status" value="1"/>
</dbReference>
<dbReference type="EMBL" id="CP000780">
    <property type="protein sequence ID" value="ABS56291.1"/>
    <property type="molecule type" value="Genomic_DNA"/>
</dbReference>
<dbReference type="HOGENOM" id="CLU_134210_0_0_2"/>
<dbReference type="eggNOG" id="arCOG00710">
    <property type="taxonomic scope" value="Archaea"/>
</dbReference>
<reference evidence="3" key="1">
    <citation type="journal article" date="2015" name="Microbiology">
        <title>Genome of Methanoregula boonei 6A8 reveals adaptations to oligotrophic peatland environments.</title>
        <authorList>
            <person name="Braeuer S."/>
            <person name="Cadillo-Quiroz H."/>
            <person name="Kyrpides N."/>
            <person name="Woyke T."/>
            <person name="Goodwin L."/>
            <person name="Detter C."/>
            <person name="Podell S."/>
            <person name="Yavitt J.B."/>
            <person name="Zinder S.H."/>
        </authorList>
    </citation>
    <scope>NUCLEOTIDE SEQUENCE [LARGE SCALE GENOMIC DNA]</scope>
    <source>
        <strain evidence="3">DSM 21154 / JCM 14090 / 6A8</strain>
    </source>
</reference>
<keyword evidence="3" id="KW-1185">Reference proteome</keyword>
<dbReference type="Pfam" id="PF01850">
    <property type="entry name" value="PIN"/>
    <property type="match status" value="1"/>
</dbReference>
<protein>
    <submittedName>
        <fullName evidence="2">PilT protein domain protein</fullName>
    </submittedName>
</protein>
<evidence type="ECO:0000313" key="2">
    <source>
        <dbReference type="EMBL" id="ABS56291.1"/>
    </source>
</evidence>
<dbReference type="GeneID" id="5409835"/>
<dbReference type="InterPro" id="IPR029060">
    <property type="entry name" value="PIN-like_dom_sf"/>
</dbReference>
<dbReference type="Gene3D" id="3.40.50.1010">
    <property type="entry name" value="5'-nuclease"/>
    <property type="match status" value="1"/>
</dbReference>
<dbReference type="SUPFAM" id="SSF88723">
    <property type="entry name" value="PIN domain-like"/>
    <property type="match status" value="1"/>
</dbReference>
<proteinExistence type="predicted"/>
<sequence>MKIADIPGGSAFVDTNILLYAYTSTPFSPSCEAFLERVQSGKIRGFVNPTVIDEFFHKLLLTNLFMERHLVPKDAIAYIKQNPDRLHEFHQPFEMTKELLGNFGLVVLDTSGVLTDALDISQKFGLLFSDALHAACARRNCIDYFVTNDHDFDRVDFLTVVRP</sequence>
<evidence type="ECO:0000259" key="1">
    <source>
        <dbReference type="SMART" id="SM00670"/>
    </source>
</evidence>
<gene>
    <name evidence="2" type="ordered locus">Mboo_1775</name>
</gene>
<dbReference type="PANTHER" id="PTHR39677">
    <property type="entry name" value="RIBONUCLEASE VAPC6"/>
    <property type="match status" value="1"/>
</dbReference>
<dbReference type="Proteomes" id="UP000002408">
    <property type="component" value="Chromosome"/>
</dbReference>
<organism evidence="2 3">
    <name type="scientific">Methanoregula boonei (strain DSM 21154 / JCM 14090 / 6A8)</name>
    <dbReference type="NCBI Taxonomy" id="456442"/>
    <lineage>
        <taxon>Archaea</taxon>
        <taxon>Methanobacteriati</taxon>
        <taxon>Methanobacteriota</taxon>
        <taxon>Stenosarchaea group</taxon>
        <taxon>Methanomicrobia</taxon>
        <taxon>Methanomicrobiales</taxon>
        <taxon>Methanoregulaceae</taxon>
        <taxon>Methanoregula</taxon>
    </lineage>
</organism>
<dbReference type="OrthoDB" id="117377at2157"/>
<name>A7I980_METB6</name>
<dbReference type="SMART" id="SM00670">
    <property type="entry name" value="PINc"/>
    <property type="match status" value="1"/>
</dbReference>
<accession>A7I980</accession>
<dbReference type="KEGG" id="mbn:Mboo_1775"/>